<protein>
    <submittedName>
        <fullName evidence="2">NERD domain-containing protein</fullName>
    </submittedName>
</protein>
<sequence>MKADSAHWIVMGPSATPAEQAALDRFRDLLPEDGITTAWVNLTFIDNNGRSAEVDVLLMTRAGVFVVELKGWHGKIDGNSQWWKHNVRSVENPWIATDRKAKRLVEVLRGPVKISV</sequence>
<name>A0ABS6U8B5_9PSEU</name>
<accession>A0ABS6U8B5</accession>
<gene>
    <name evidence="2" type="ORF">I4I82_12450</name>
</gene>
<proteinExistence type="predicted"/>
<evidence type="ECO:0000313" key="3">
    <source>
        <dbReference type="Proteomes" id="UP000694300"/>
    </source>
</evidence>
<organism evidence="2 3">
    <name type="scientific">Pseudonocardia oceani</name>
    <dbReference type="NCBI Taxonomy" id="2792013"/>
    <lineage>
        <taxon>Bacteria</taxon>
        <taxon>Bacillati</taxon>
        <taxon>Actinomycetota</taxon>
        <taxon>Actinomycetes</taxon>
        <taxon>Pseudonocardiales</taxon>
        <taxon>Pseudonocardiaceae</taxon>
        <taxon>Pseudonocardia</taxon>
    </lineage>
</organism>
<keyword evidence="3" id="KW-1185">Reference proteome</keyword>
<dbReference type="Proteomes" id="UP000694300">
    <property type="component" value="Unassembled WGS sequence"/>
</dbReference>
<dbReference type="Pfam" id="PF08378">
    <property type="entry name" value="NERD"/>
    <property type="match status" value="1"/>
</dbReference>
<dbReference type="PROSITE" id="PS50965">
    <property type="entry name" value="NERD"/>
    <property type="match status" value="1"/>
</dbReference>
<reference evidence="2 3" key="1">
    <citation type="submission" date="2020-11" db="EMBL/GenBank/DDBJ databases">
        <title>Pseudonocardia abyssalis sp. nov. and Pseudonocardia oceani sp. nov., description and phylogenomic analysis of two novel actinomycetes isolated from the deep Southern Ocean.</title>
        <authorList>
            <person name="Parra J."/>
        </authorList>
    </citation>
    <scope>NUCLEOTIDE SEQUENCE [LARGE SCALE GENOMIC DNA]</scope>
    <source>
        <strain evidence="3">KRD185</strain>
    </source>
</reference>
<dbReference type="RefSeq" id="WP_218595732.1">
    <property type="nucleotide sequence ID" value="NZ_JADQDF010000001.1"/>
</dbReference>
<dbReference type="InterPro" id="IPR011528">
    <property type="entry name" value="NERD"/>
</dbReference>
<feature type="domain" description="NERD" evidence="1">
    <location>
        <begin position="14"/>
        <end position="116"/>
    </location>
</feature>
<comment type="caution">
    <text evidence="2">The sequence shown here is derived from an EMBL/GenBank/DDBJ whole genome shotgun (WGS) entry which is preliminary data.</text>
</comment>
<dbReference type="EMBL" id="JADQDF010000001">
    <property type="protein sequence ID" value="MBW0128491.1"/>
    <property type="molecule type" value="Genomic_DNA"/>
</dbReference>
<evidence type="ECO:0000259" key="1">
    <source>
        <dbReference type="PROSITE" id="PS50965"/>
    </source>
</evidence>
<evidence type="ECO:0000313" key="2">
    <source>
        <dbReference type="EMBL" id="MBW0128491.1"/>
    </source>
</evidence>